<organism evidence="1 2">
    <name type="scientific">Rhynchophorus ferrugineus</name>
    <name type="common">Red palm weevil</name>
    <name type="synonym">Curculio ferrugineus</name>
    <dbReference type="NCBI Taxonomy" id="354439"/>
    <lineage>
        <taxon>Eukaryota</taxon>
        <taxon>Metazoa</taxon>
        <taxon>Ecdysozoa</taxon>
        <taxon>Arthropoda</taxon>
        <taxon>Hexapoda</taxon>
        <taxon>Insecta</taxon>
        <taxon>Pterygota</taxon>
        <taxon>Neoptera</taxon>
        <taxon>Endopterygota</taxon>
        <taxon>Coleoptera</taxon>
        <taxon>Polyphaga</taxon>
        <taxon>Cucujiformia</taxon>
        <taxon>Curculionidae</taxon>
        <taxon>Dryophthorinae</taxon>
        <taxon>Rhynchophorus</taxon>
    </lineage>
</organism>
<gene>
    <name evidence="1" type="ORF">GWI33_001366</name>
</gene>
<proteinExistence type="predicted"/>
<evidence type="ECO:0000313" key="1">
    <source>
        <dbReference type="EMBL" id="KAF7283097.1"/>
    </source>
</evidence>
<protein>
    <submittedName>
        <fullName evidence="1">Uncharacterized protein</fullName>
    </submittedName>
</protein>
<dbReference type="EMBL" id="JAACXV010000138">
    <property type="protein sequence ID" value="KAF7283097.1"/>
    <property type="molecule type" value="Genomic_DNA"/>
</dbReference>
<comment type="caution">
    <text evidence="1">The sequence shown here is derived from an EMBL/GenBank/DDBJ whole genome shotgun (WGS) entry which is preliminary data.</text>
</comment>
<dbReference type="AlphaFoldDB" id="A0A834ILE4"/>
<evidence type="ECO:0000313" key="2">
    <source>
        <dbReference type="Proteomes" id="UP000625711"/>
    </source>
</evidence>
<keyword evidence="2" id="KW-1185">Reference proteome</keyword>
<name>A0A834ILE4_RHYFE</name>
<sequence>MFKGMVEGGPDPAALPAAVWWRRNLRRAARYFRAFRGICIFPVNNSPADLMLAVASDIVRSADGGDALKSVQRELIKS</sequence>
<reference evidence="1" key="1">
    <citation type="submission" date="2020-08" db="EMBL/GenBank/DDBJ databases">
        <title>Genome sequencing and assembly of the red palm weevil Rhynchophorus ferrugineus.</title>
        <authorList>
            <person name="Dias G.B."/>
            <person name="Bergman C.M."/>
            <person name="Manee M."/>
        </authorList>
    </citation>
    <scope>NUCLEOTIDE SEQUENCE</scope>
    <source>
        <strain evidence="1">AA-2017</strain>
        <tissue evidence="1">Whole larva</tissue>
    </source>
</reference>
<accession>A0A834ILE4</accession>
<dbReference type="Proteomes" id="UP000625711">
    <property type="component" value="Unassembled WGS sequence"/>
</dbReference>